<sequence length="181" mass="19592">MTLPPSNPIVQLGNPILRAIAAPVSLPLSPALQATVRQMQALMESHAGVGIAAPQVGVSLQIIIVASRPTLRYPTAPSMPPLPMINPCIVERSPNQVTGWEGCLSVPGLRGSVPRFQAVTVEYCDLAGRFHCQSFDGFVARIIQHECDHLLGKVFLDHINSEQVMSESDYFKQEEWGPVAG</sequence>
<dbReference type="Pfam" id="PF01327">
    <property type="entry name" value="Pep_deformylase"/>
    <property type="match status" value="1"/>
</dbReference>
<dbReference type="InterPro" id="IPR036821">
    <property type="entry name" value="Peptide_deformylase_sf"/>
</dbReference>
<comment type="function">
    <text evidence="5">Removes the formyl group from the N-terminal Met of newly synthesized proteins. Requires at least a dipeptide for an efficient rate of reaction. N-terminal L-methionine is a prerequisite for activity but the enzyme has broad specificity at other positions.</text>
</comment>
<keyword evidence="3 5" id="KW-0378">Hydrolase</keyword>
<reference evidence="6 7" key="1">
    <citation type="journal article" date="2015" name="Genome Announc.">
        <title>Draft Genome Sequence of Filamentous Marine Cyanobacterium Lyngbya confervoides Strain BDU141951.</title>
        <authorList>
            <person name="Chandrababunaidu M.M."/>
            <person name="Sen D."/>
            <person name="Tripathy S."/>
        </authorList>
    </citation>
    <scope>NUCLEOTIDE SEQUENCE [LARGE SCALE GENOMIC DNA]</scope>
    <source>
        <strain evidence="6 7">BDU141951</strain>
    </source>
</reference>
<dbReference type="AlphaFoldDB" id="A0ABD4T4S4"/>
<evidence type="ECO:0000256" key="5">
    <source>
        <dbReference type="HAMAP-Rule" id="MF_00163"/>
    </source>
</evidence>
<dbReference type="EC" id="3.5.1.88" evidence="5"/>
<name>A0ABD4T4S4_9CYAN</name>
<evidence type="ECO:0000313" key="7">
    <source>
        <dbReference type="Proteomes" id="UP000031561"/>
    </source>
</evidence>
<keyword evidence="7" id="KW-1185">Reference proteome</keyword>
<dbReference type="GO" id="GO:0006412">
    <property type="term" value="P:translation"/>
    <property type="evidence" value="ECO:0007669"/>
    <property type="project" value="UniProtKB-UniRule"/>
</dbReference>
<keyword evidence="2 5" id="KW-0479">Metal-binding</keyword>
<dbReference type="PIRSF" id="PIRSF004749">
    <property type="entry name" value="Pep_def"/>
    <property type="match status" value="1"/>
</dbReference>
<feature type="binding site" evidence="5">
    <location>
        <position position="103"/>
    </location>
    <ligand>
        <name>Fe cation</name>
        <dbReference type="ChEBI" id="CHEBI:24875"/>
    </ligand>
</feature>
<dbReference type="InterPro" id="IPR023635">
    <property type="entry name" value="Peptide_deformylase"/>
</dbReference>
<dbReference type="SUPFAM" id="SSF56420">
    <property type="entry name" value="Peptide deformylase"/>
    <property type="match status" value="1"/>
</dbReference>
<dbReference type="FunFam" id="3.90.45.10:FF:000003">
    <property type="entry name" value="Peptide deformylase"/>
    <property type="match status" value="1"/>
</dbReference>
<evidence type="ECO:0000256" key="2">
    <source>
        <dbReference type="ARBA" id="ARBA00022723"/>
    </source>
</evidence>
<comment type="catalytic activity">
    <reaction evidence="5">
        <text>N-terminal N-formyl-L-methionyl-[peptide] + H2O = N-terminal L-methionyl-[peptide] + formate</text>
        <dbReference type="Rhea" id="RHEA:24420"/>
        <dbReference type="Rhea" id="RHEA-COMP:10639"/>
        <dbReference type="Rhea" id="RHEA-COMP:10640"/>
        <dbReference type="ChEBI" id="CHEBI:15377"/>
        <dbReference type="ChEBI" id="CHEBI:15740"/>
        <dbReference type="ChEBI" id="CHEBI:49298"/>
        <dbReference type="ChEBI" id="CHEBI:64731"/>
        <dbReference type="EC" id="3.5.1.88"/>
    </reaction>
</comment>
<keyword evidence="5" id="KW-0408">Iron</keyword>
<evidence type="ECO:0000313" key="6">
    <source>
        <dbReference type="EMBL" id="MCM1983460.1"/>
    </source>
</evidence>
<dbReference type="GO" id="GO:0042586">
    <property type="term" value="F:peptide deformylase activity"/>
    <property type="evidence" value="ECO:0007669"/>
    <property type="project" value="UniProtKB-UniRule"/>
</dbReference>
<gene>
    <name evidence="5 6" type="primary">def</name>
    <name evidence="6" type="ORF">QQ91_0011590</name>
</gene>
<dbReference type="HAMAP" id="MF_00163">
    <property type="entry name" value="Pep_deformylase"/>
    <property type="match status" value="1"/>
</dbReference>
<comment type="cofactor">
    <cofactor evidence="5">
        <name>Fe(2+)</name>
        <dbReference type="ChEBI" id="CHEBI:29033"/>
    </cofactor>
    <text evidence="5">Binds 1 Fe(2+) ion.</text>
</comment>
<comment type="similarity">
    <text evidence="1 5">Belongs to the polypeptide deformylase family.</text>
</comment>
<feature type="binding site" evidence="5">
    <location>
        <position position="145"/>
    </location>
    <ligand>
        <name>Fe cation</name>
        <dbReference type="ChEBI" id="CHEBI:24875"/>
    </ligand>
</feature>
<dbReference type="Proteomes" id="UP000031561">
    <property type="component" value="Unassembled WGS sequence"/>
</dbReference>
<dbReference type="RefSeq" id="WP_166275244.1">
    <property type="nucleotide sequence ID" value="NZ_JTHE03000061.1"/>
</dbReference>
<protein>
    <recommendedName>
        <fullName evidence="5">Peptide deformylase</fullName>
        <shortName evidence="5">PDF</shortName>
        <ecNumber evidence="5">3.5.1.88</ecNumber>
    </recommendedName>
    <alternativeName>
        <fullName evidence="5">Polypeptide deformylase</fullName>
    </alternativeName>
</protein>
<dbReference type="CDD" id="cd00487">
    <property type="entry name" value="Pep_deformylase"/>
    <property type="match status" value="1"/>
</dbReference>
<comment type="caution">
    <text evidence="6">The sequence shown here is derived from an EMBL/GenBank/DDBJ whole genome shotgun (WGS) entry which is preliminary data.</text>
</comment>
<keyword evidence="4 5" id="KW-0648">Protein biosynthesis</keyword>
<feature type="binding site" evidence="5">
    <location>
        <position position="149"/>
    </location>
    <ligand>
        <name>Fe cation</name>
        <dbReference type="ChEBI" id="CHEBI:24875"/>
    </ligand>
</feature>
<dbReference type="PANTHER" id="PTHR10458">
    <property type="entry name" value="PEPTIDE DEFORMYLASE"/>
    <property type="match status" value="1"/>
</dbReference>
<evidence type="ECO:0000256" key="3">
    <source>
        <dbReference type="ARBA" id="ARBA00022801"/>
    </source>
</evidence>
<feature type="active site" evidence="5">
    <location>
        <position position="146"/>
    </location>
</feature>
<dbReference type="NCBIfam" id="TIGR00079">
    <property type="entry name" value="pept_deformyl"/>
    <property type="match status" value="1"/>
</dbReference>
<organism evidence="6 7">
    <name type="scientific">Lyngbya confervoides BDU141951</name>
    <dbReference type="NCBI Taxonomy" id="1574623"/>
    <lineage>
        <taxon>Bacteria</taxon>
        <taxon>Bacillati</taxon>
        <taxon>Cyanobacteriota</taxon>
        <taxon>Cyanophyceae</taxon>
        <taxon>Oscillatoriophycideae</taxon>
        <taxon>Oscillatoriales</taxon>
        <taxon>Microcoleaceae</taxon>
        <taxon>Lyngbya</taxon>
    </lineage>
</organism>
<dbReference type="NCBIfam" id="NF001159">
    <property type="entry name" value="PRK00150.1-3"/>
    <property type="match status" value="1"/>
</dbReference>
<evidence type="ECO:0000256" key="4">
    <source>
        <dbReference type="ARBA" id="ARBA00022917"/>
    </source>
</evidence>
<dbReference type="PANTHER" id="PTHR10458:SF22">
    <property type="entry name" value="PEPTIDE DEFORMYLASE"/>
    <property type="match status" value="1"/>
</dbReference>
<evidence type="ECO:0000256" key="1">
    <source>
        <dbReference type="ARBA" id="ARBA00010759"/>
    </source>
</evidence>
<dbReference type="EMBL" id="JTHE03000061">
    <property type="protein sequence ID" value="MCM1983460.1"/>
    <property type="molecule type" value="Genomic_DNA"/>
</dbReference>
<dbReference type="GO" id="GO:0046872">
    <property type="term" value="F:metal ion binding"/>
    <property type="evidence" value="ECO:0007669"/>
    <property type="project" value="UniProtKB-KW"/>
</dbReference>
<proteinExistence type="inferred from homology"/>
<dbReference type="PRINTS" id="PR01576">
    <property type="entry name" value="PDEFORMYLASE"/>
</dbReference>
<dbReference type="Gene3D" id="3.90.45.10">
    <property type="entry name" value="Peptide deformylase"/>
    <property type="match status" value="1"/>
</dbReference>
<accession>A0ABD4T4S4</accession>